<dbReference type="Gene3D" id="3.50.50.60">
    <property type="entry name" value="FAD/NAD(P)-binding domain"/>
    <property type="match status" value="2"/>
</dbReference>
<evidence type="ECO:0000256" key="4">
    <source>
        <dbReference type="PIRSR" id="PIRSR000137-2"/>
    </source>
</evidence>
<dbReference type="PANTHER" id="PTHR11552">
    <property type="entry name" value="GLUCOSE-METHANOL-CHOLINE GMC OXIDOREDUCTASE"/>
    <property type="match status" value="1"/>
</dbReference>
<keyword evidence="4" id="KW-0274">FAD</keyword>
<dbReference type="Proteomes" id="UP001362999">
    <property type="component" value="Unassembled WGS sequence"/>
</dbReference>
<evidence type="ECO:0000259" key="5">
    <source>
        <dbReference type="PROSITE" id="PS00624"/>
    </source>
</evidence>
<organism evidence="6 7">
    <name type="scientific">Favolaschia claudopus</name>
    <dbReference type="NCBI Taxonomy" id="2862362"/>
    <lineage>
        <taxon>Eukaryota</taxon>
        <taxon>Fungi</taxon>
        <taxon>Dikarya</taxon>
        <taxon>Basidiomycota</taxon>
        <taxon>Agaricomycotina</taxon>
        <taxon>Agaricomycetes</taxon>
        <taxon>Agaricomycetidae</taxon>
        <taxon>Agaricales</taxon>
        <taxon>Marasmiineae</taxon>
        <taxon>Mycenaceae</taxon>
        <taxon>Favolaschia</taxon>
    </lineage>
</organism>
<keyword evidence="7" id="KW-1185">Reference proteome</keyword>
<dbReference type="GO" id="GO:0016614">
    <property type="term" value="F:oxidoreductase activity, acting on CH-OH group of donors"/>
    <property type="evidence" value="ECO:0007669"/>
    <property type="project" value="InterPro"/>
</dbReference>
<feature type="active site" description="Proton acceptor" evidence="3">
    <location>
        <position position="530"/>
    </location>
</feature>
<dbReference type="SUPFAM" id="SSF54373">
    <property type="entry name" value="FAD-linked reductases, C-terminal domain"/>
    <property type="match status" value="1"/>
</dbReference>
<name>A0AAV9ZBH7_9AGAR</name>
<dbReference type="Pfam" id="PF05199">
    <property type="entry name" value="GMC_oxred_C"/>
    <property type="match status" value="1"/>
</dbReference>
<feature type="binding site" evidence="4">
    <location>
        <begin position="531"/>
        <end position="532"/>
    </location>
    <ligand>
        <name>FAD</name>
        <dbReference type="ChEBI" id="CHEBI:57692"/>
    </ligand>
</feature>
<sequence length="550" mass="59544">MWPFRVDPPFREFGIKALADEYDFIVVGGGTAGCVLARRLSENGQHTVLLVEQGDAADSWKHKTPLTSNHFSSPDPVHSNKFESVSDSKFADARPSQTWSLVNGVGLGGTTRINGGQYTPACPAEFDAWAEEGRPGWAFADMKPYFLKAEKLVCGSQVTDPKSPENFNYPYEYTLSADGPRLSSFRAYLPKDYVNSTANLHICTEAIVSKVGFSVGKGKDGEEGLRAESVEIHASKGDGDTTRVVKARREIVLACGALGSPKVLLLSGIGPQEHLKDMGIKVIRHTPGVGANLHDHVFVTNIYNCPLPDSFARLAKQPYLFIAELLKYLIFGTGALLWTIVEMEIFGTASLFGSDGKLKGGAELKPELRPDFAIISVPVAAPNVPGVDYSKGLFAQTIALMKPESRGTLRLRSTNPADTPLCEMNYLSAPADYAVLRTAIRVSAQLCKTMQARGYPLEVAAIPEDLGDDEKLDVFIRRGLQTEYHYASTCRIASEEDALPGVVDANLRVHGVAGLRIADASVLPGSPAVHPQAVVYAVAEKCADMMLRDV</sequence>
<evidence type="ECO:0000313" key="7">
    <source>
        <dbReference type="Proteomes" id="UP001362999"/>
    </source>
</evidence>
<reference evidence="6 7" key="1">
    <citation type="journal article" date="2024" name="J Genomics">
        <title>Draft genome sequencing and assembly of Favolaschia claudopus CIRM-BRFM 2984 isolated from oak limbs.</title>
        <authorList>
            <person name="Navarro D."/>
            <person name="Drula E."/>
            <person name="Chaduli D."/>
            <person name="Cazenave R."/>
            <person name="Ahrendt S."/>
            <person name="Wang J."/>
            <person name="Lipzen A."/>
            <person name="Daum C."/>
            <person name="Barry K."/>
            <person name="Grigoriev I.V."/>
            <person name="Favel A."/>
            <person name="Rosso M.N."/>
            <person name="Martin F."/>
        </authorList>
    </citation>
    <scope>NUCLEOTIDE SEQUENCE [LARGE SCALE GENOMIC DNA]</scope>
    <source>
        <strain evidence="6 7">CIRM-BRFM 2984</strain>
    </source>
</reference>
<dbReference type="EMBL" id="JAWWNJ010000167">
    <property type="protein sequence ID" value="KAK6977524.1"/>
    <property type="molecule type" value="Genomic_DNA"/>
</dbReference>
<dbReference type="InterPro" id="IPR012132">
    <property type="entry name" value="GMC_OxRdtase"/>
</dbReference>
<evidence type="ECO:0000256" key="3">
    <source>
        <dbReference type="PIRSR" id="PIRSR000137-1"/>
    </source>
</evidence>
<proteinExistence type="inferred from homology"/>
<evidence type="ECO:0000256" key="1">
    <source>
        <dbReference type="ARBA" id="ARBA00001974"/>
    </source>
</evidence>
<comment type="similarity">
    <text evidence="2">Belongs to the GMC oxidoreductase family.</text>
</comment>
<dbReference type="GO" id="GO:0050660">
    <property type="term" value="F:flavin adenine dinucleotide binding"/>
    <property type="evidence" value="ECO:0007669"/>
    <property type="project" value="InterPro"/>
</dbReference>
<dbReference type="Pfam" id="PF00732">
    <property type="entry name" value="GMC_oxred_N"/>
    <property type="match status" value="2"/>
</dbReference>
<dbReference type="PANTHER" id="PTHR11552:SF219">
    <property type="entry name" value="GLUCOSE-METHANOL-CHOLINE OXIDOREDUCTASE N-TERMINAL DOMAIN-CONTAINING PROTEIN"/>
    <property type="match status" value="1"/>
</dbReference>
<evidence type="ECO:0000256" key="2">
    <source>
        <dbReference type="ARBA" id="ARBA00010790"/>
    </source>
</evidence>
<feature type="binding site" evidence="4">
    <location>
        <position position="110"/>
    </location>
    <ligand>
        <name>FAD</name>
        <dbReference type="ChEBI" id="CHEBI:57692"/>
    </ligand>
</feature>
<feature type="binding site" evidence="4">
    <location>
        <position position="208"/>
    </location>
    <ligand>
        <name>FAD</name>
        <dbReference type="ChEBI" id="CHEBI:57692"/>
    </ligand>
</feature>
<dbReference type="InterPro" id="IPR036188">
    <property type="entry name" value="FAD/NAD-bd_sf"/>
</dbReference>
<dbReference type="InterPro" id="IPR000172">
    <property type="entry name" value="GMC_OxRdtase_N"/>
</dbReference>
<dbReference type="InterPro" id="IPR007867">
    <property type="entry name" value="GMC_OxRtase_C"/>
</dbReference>
<feature type="domain" description="Glucose-methanol-choline oxidoreductase N-terminal" evidence="5">
    <location>
        <begin position="256"/>
        <end position="270"/>
    </location>
</feature>
<keyword evidence="4" id="KW-0285">Flavoprotein</keyword>
<dbReference type="PIRSF" id="PIRSF000137">
    <property type="entry name" value="Alcohol_oxidase"/>
    <property type="match status" value="1"/>
</dbReference>
<dbReference type="PROSITE" id="PS00624">
    <property type="entry name" value="GMC_OXRED_2"/>
    <property type="match status" value="1"/>
</dbReference>
<dbReference type="SUPFAM" id="SSF51905">
    <property type="entry name" value="FAD/NAD(P)-binding domain"/>
    <property type="match status" value="1"/>
</dbReference>
<dbReference type="Gene3D" id="3.30.560.10">
    <property type="entry name" value="Glucose Oxidase, domain 3"/>
    <property type="match status" value="1"/>
</dbReference>
<dbReference type="AlphaFoldDB" id="A0AAV9ZBH7"/>
<protein>
    <submittedName>
        <fullName evidence="6">FAD/NAD-P-binding domain-containing protein</fullName>
    </submittedName>
</protein>
<comment type="cofactor">
    <cofactor evidence="1 4">
        <name>FAD</name>
        <dbReference type="ChEBI" id="CHEBI:57692"/>
    </cofactor>
</comment>
<gene>
    <name evidence="6" type="ORF">R3P38DRAFT_3123429</name>
</gene>
<accession>A0AAV9ZBH7</accession>
<evidence type="ECO:0000313" key="6">
    <source>
        <dbReference type="EMBL" id="KAK6977524.1"/>
    </source>
</evidence>
<comment type="caution">
    <text evidence="6">The sequence shown here is derived from an EMBL/GenBank/DDBJ whole genome shotgun (WGS) entry which is preliminary data.</text>
</comment>
<dbReference type="PROSITE" id="PS51257">
    <property type="entry name" value="PROKAR_LIPOPROTEIN"/>
    <property type="match status" value="1"/>
</dbReference>
<feature type="active site" description="Proton donor" evidence="3">
    <location>
        <position position="485"/>
    </location>
</feature>